<organism evidence="2 3">
    <name type="scientific">Xylanibacillus composti</name>
    <dbReference type="NCBI Taxonomy" id="1572762"/>
    <lineage>
        <taxon>Bacteria</taxon>
        <taxon>Bacillati</taxon>
        <taxon>Bacillota</taxon>
        <taxon>Bacilli</taxon>
        <taxon>Bacillales</taxon>
        <taxon>Paenibacillaceae</taxon>
        <taxon>Xylanibacillus</taxon>
    </lineage>
</organism>
<evidence type="ECO:0000313" key="2">
    <source>
        <dbReference type="EMBL" id="GIQ68257.1"/>
    </source>
</evidence>
<name>A0A8J4M1V7_9BACL</name>
<dbReference type="AlphaFoldDB" id="A0A8J4M1V7"/>
<evidence type="ECO:0000313" key="3">
    <source>
        <dbReference type="Proteomes" id="UP000677918"/>
    </source>
</evidence>
<dbReference type="RefSeq" id="WP_213410871.1">
    <property type="nucleotide sequence ID" value="NZ_BOVK01000014.1"/>
</dbReference>
<keyword evidence="3" id="KW-1185">Reference proteome</keyword>
<feature type="domain" description="TadE-like" evidence="1">
    <location>
        <begin position="11"/>
        <end position="51"/>
    </location>
</feature>
<proteinExistence type="predicted"/>
<gene>
    <name evidence="2" type="ORF">XYCOK13_10810</name>
</gene>
<dbReference type="Proteomes" id="UP000677918">
    <property type="component" value="Unassembled WGS sequence"/>
</dbReference>
<reference evidence="2" key="1">
    <citation type="submission" date="2021-04" db="EMBL/GenBank/DDBJ databases">
        <title>Draft genome sequence of Xylanibacillus composti strain K13.</title>
        <authorList>
            <person name="Uke A."/>
            <person name="Chhe C."/>
            <person name="Baramee S."/>
            <person name="Kosugi A."/>
        </authorList>
    </citation>
    <scope>NUCLEOTIDE SEQUENCE</scope>
    <source>
        <strain evidence="2">K13</strain>
    </source>
</reference>
<dbReference type="EMBL" id="BOVK01000014">
    <property type="protein sequence ID" value="GIQ68257.1"/>
    <property type="molecule type" value="Genomic_DNA"/>
</dbReference>
<protein>
    <recommendedName>
        <fullName evidence="1">TadE-like domain-containing protein</fullName>
    </recommendedName>
</protein>
<dbReference type="InterPro" id="IPR012495">
    <property type="entry name" value="TadE-like_dom"/>
</dbReference>
<dbReference type="Pfam" id="PF07811">
    <property type="entry name" value="TadE"/>
    <property type="match status" value="1"/>
</dbReference>
<accession>A0A8J4M1V7</accession>
<evidence type="ECO:0000259" key="1">
    <source>
        <dbReference type="Pfam" id="PF07811"/>
    </source>
</evidence>
<comment type="caution">
    <text evidence="2">The sequence shown here is derived from an EMBL/GenBank/DDBJ whole genome shotgun (WGS) entry which is preliminary data.</text>
</comment>
<sequence>MAGKFWSRTDGSMTVEAAIVMPIVISLLLLFMSFAQSLAAQLAMRHAAAETVKEVAAHAYVLTFIRDSALLNRITEMTDSLPAPLRELVHAQGEQWTEEAWKAALLPLLRSHMERTSLNPSQVSIRSVAVPDWQGSGSRMFGIQVVYTHRLHVPFFSRDVELNVQAYERIWTGEGG</sequence>